<dbReference type="Proteomes" id="UP000765509">
    <property type="component" value="Unassembled WGS sequence"/>
</dbReference>
<feature type="compositionally biased region" description="Polar residues" evidence="1">
    <location>
        <begin position="59"/>
        <end position="75"/>
    </location>
</feature>
<evidence type="ECO:0000313" key="3">
    <source>
        <dbReference type="Proteomes" id="UP000765509"/>
    </source>
</evidence>
<evidence type="ECO:0000313" key="2">
    <source>
        <dbReference type="EMBL" id="MBW0593316.1"/>
    </source>
</evidence>
<organism evidence="2 3">
    <name type="scientific">Austropuccinia psidii MF-1</name>
    <dbReference type="NCBI Taxonomy" id="1389203"/>
    <lineage>
        <taxon>Eukaryota</taxon>
        <taxon>Fungi</taxon>
        <taxon>Dikarya</taxon>
        <taxon>Basidiomycota</taxon>
        <taxon>Pucciniomycotina</taxon>
        <taxon>Pucciniomycetes</taxon>
        <taxon>Pucciniales</taxon>
        <taxon>Sphaerophragmiaceae</taxon>
        <taxon>Austropuccinia</taxon>
    </lineage>
</organism>
<dbReference type="OrthoDB" id="2447685at2759"/>
<comment type="caution">
    <text evidence="2">The sequence shown here is derived from an EMBL/GenBank/DDBJ whole genome shotgun (WGS) entry which is preliminary data.</text>
</comment>
<evidence type="ECO:0000256" key="1">
    <source>
        <dbReference type="SAM" id="MobiDB-lite"/>
    </source>
</evidence>
<feature type="region of interest" description="Disordered" evidence="1">
    <location>
        <begin position="45"/>
        <end position="76"/>
    </location>
</feature>
<accession>A0A9Q3QBP8</accession>
<reference evidence="2" key="1">
    <citation type="submission" date="2021-03" db="EMBL/GenBank/DDBJ databases">
        <title>Draft genome sequence of rust myrtle Austropuccinia psidii MF-1, a brazilian biotype.</title>
        <authorList>
            <person name="Quecine M.C."/>
            <person name="Pachon D.M.R."/>
            <person name="Bonatelli M.L."/>
            <person name="Correr F.H."/>
            <person name="Franceschini L.M."/>
            <person name="Leite T.F."/>
            <person name="Margarido G.R.A."/>
            <person name="Almeida C.A."/>
            <person name="Ferrarezi J.A."/>
            <person name="Labate C.A."/>
        </authorList>
    </citation>
    <scope>NUCLEOTIDE SEQUENCE</scope>
    <source>
        <strain evidence="2">MF-1</strain>
    </source>
</reference>
<name>A0A9Q3QBP8_9BASI</name>
<dbReference type="AlphaFoldDB" id="A0A9Q3QBP8"/>
<sequence length="100" mass="11106">MRVAKWIEPYISNLTNQDSNYLLNSWKLFESQLFNLFGDSNEVRKAEDAPAPVGESQGIGRQTLSQSDQPASDQSEPALLAITQQMTQIMANLQEASSSE</sequence>
<gene>
    <name evidence="2" type="ORF">O181_133031</name>
</gene>
<protein>
    <submittedName>
        <fullName evidence="2">Uncharacterized protein</fullName>
    </submittedName>
</protein>
<dbReference type="EMBL" id="AVOT02153663">
    <property type="protein sequence ID" value="MBW0593316.1"/>
    <property type="molecule type" value="Genomic_DNA"/>
</dbReference>
<proteinExistence type="predicted"/>
<keyword evidence="3" id="KW-1185">Reference proteome</keyword>